<name>A0A8H3CT12_9AGAM</name>
<evidence type="ECO:0000313" key="2">
    <source>
        <dbReference type="Proteomes" id="UP000663843"/>
    </source>
</evidence>
<accession>A0A8H3CT12</accession>
<dbReference type="AlphaFoldDB" id="A0A8H3CT12"/>
<reference evidence="1" key="1">
    <citation type="submission" date="2021-01" db="EMBL/GenBank/DDBJ databases">
        <authorList>
            <person name="Kaushik A."/>
        </authorList>
    </citation>
    <scope>NUCLEOTIDE SEQUENCE</scope>
    <source>
        <strain evidence="1">AG2-2IIIB</strain>
    </source>
</reference>
<protein>
    <submittedName>
        <fullName evidence="1">Uncharacterized protein</fullName>
    </submittedName>
</protein>
<dbReference type="Proteomes" id="UP000663843">
    <property type="component" value="Unassembled WGS sequence"/>
</dbReference>
<proteinExistence type="predicted"/>
<evidence type="ECO:0000313" key="1">
    <source>
        <dbReference type="EMBL" id="CAE6497611.1"/>
    </source>
</evidence>
<gene>
    <name evidence="1" type="ORF">RDB_LOCUS136117</name>
</gene>
<feature type="non-terminal residue" evidence="1">
    <location>
        <position position="1"/>
    </location>
</feature>
<sequence length="152" mass="16611">MPPRTEDLYRDICSPYQRRAWWVSGLNSRAKYLLIFVSLPVGTSSVAEYSARLAFGVTQINNTNLTIPETYVELGLGQTTKLTTNAEGFTHWSQPTGKLVPADGPLKAVNDTGDQKDISIGSLDVHNSNFLPIICWPRVNNGGAATVNFAPD</sequence>
<comment type="caution">
    <text evidence="1">The sequence shown here is derived from an EMBL/GenBank/DDBJ whole genome shotgun (WGS) entry which is preliminary data.</text>
</comment>
<dbReference type="EMBL" id="CAJMWT010004868">
    <property type="protein sequence ID" value="CAE6497611.1"/>
    <property type="molecule type" value="Genomic_DNA"/>
</dbReference>
<organism evidence="1 2">
    <name type="scientific">Rhizoctonia solani</name>
    <dbReference type="NCBI Taxonomy" id="456999"/>
    <lineage>
        <taxon>Eukaryota</taxon>
        <taxon>Fungi</taxon>
        <taxon>Dikarya</taxon>
        <taxon>Basidiomycota</taxon>
        <taxon>Agaricomycotina</taxon>
        <taxon>Agaricomycetes</taxon>
        <taxon>Cantharellales</taxon>
        <taxon>Ceratobasidiaceae</taxon>
        <taxon>Rhizoctonia</taxon>
    </lineage>
</organism>